<comment type="catalytic activity">
    <reaction evidence="14 15 16">
        <text>guanosine(37) in tRNA + S-adenosyl-L-methionine = N(1)-methylguanosine(37) in tRNA + S-adenosyl-L-homocysteine + H(+)</text>
        <dbReference type="Rhea" id="RHEA:36899"/>
        <dbReference type="Rhea" id="RHEA-COMP:10145"/>
        <dbReference type="Rhea" id="RHEA-COMP:10147"/>
        <dbReference type="ChEBI" id="CHEBI:15378"/>
        <dbReference type="ChEBI" id="CHEBI:57856"/>
        <dbReference type="ChEBI" id="CHEBI:59789"/>
        <dbReference type="ChEBI" id="CHEBI:73542"/>
        <dbReference type="ChEBI" id="CHEBI:74269"/>
        <dbReference type="EC" id="2.1.1.228"/>
    </reaction>
</comment>
<dbReference type="PANTHER" id="PTHR46417:SF1">
    <property type="entry name" value="TRNA (GUANINE-N(1)-)-METHYLTRANSFERASE"/>
    <property type="match status" value="1"/>
</dbReference>
<evidence type="ECO:0000256" key="6">
    <source>
        <dbReference type="ARBA" id="ARBA00014679"/>
    </source>
</evidence>
<evidence type="ECO:0000313" key="19">
    <source>
        <dbReference type="Proteomes" id="UP000663651"/>
    </source>
</evidence>
<comment type="subunit">
    <text evidence="4 15 16">Homodimer.</text>
</comment>
<dbReference type="SUPFAM" id="SSF75217">
    <property type="entry name" value="alpha/beta knot"/>
    <property type="match status" value="1"/>
</dbReference>
<keyword evidence="19" id="KW-1185">Reference proteome</keyword>
<dbReference type="CDD" id="cd18080">
    <property type="entry name" value="TrmD-like"/>
    <property type="match status" value="1"/>
</dbReference>
<dbReference type="InterPro" id="IPR029028">
    <property type="entry name" value="Alpha/beta_knot_MTases"/>
</dbReference>
<dbReference type="EMBL" id="CP071382">
    <property type="protein sequence ID" value="QSV46122.1"/>
    <property type="molecule type" value="Genomic_DNA"/>
</dbReference>
<protein>
    <recommendedName>
        <fullName evidence="6 15">tRNA (guanine-N(1)-)-methyltransferase</fullName>
        <ecNumber evidence="5 15">2.1.1.228</ecNumber>
    </recommendedName>
    <alternativeName>
        <fullName evidence="12 15">M1G-methyltransferase</fullName>
    </alternativeName>
    <alternativeName>
        <fullName evidence="13 15">tRNA [GM37] methyltransferase</fullName>
    </alternativeName>
</protein>
<dbReference type="InterPro" id="IPR023148">
    <property type="entry name" value="tRNA_m1G_MeTrfase_C_sf"/>
</dbReference>
<dbReference type="InterPro" id="IPR016009">
    <property type="entry name" value="tRNA_MeTrfase_TRMD/TRM10"/>
</dbReference>
<evidence type="ECO:0000256" key="16">
    <source>
        <dbReference type="RuleBase" id="RU003464"/>
    </source>
</evidence>
<evidence type="ECO:0000256" key="5">
    <source>
        <dbReference type="ARBA" id="ARBA00012807"/>
    </source>
</evidence>
<dbReference type="NCBIfam" id="TIGR00088">
    <property type="entry name" value="trmD"/>
    <property type="match status" value="1"/>
</dbReference>
<evidence type="ECO:0000256" key="11">
    <source>
        <dbReference type="ARBA" id="ARBA00022694"/>
    </source>
</evidence>
<reference evidence="18 19" key="1">
    <citation type="submission" date="2021-03" db="EMBL/GenBank/DDBJ databases">
        <title>Geobacter metallireducens gen. nov. sp. nov., a microorganism capable of coupling the complete oxidation of organic compounds to the reduction of iron and other metals.</title>
        <authorList>
            <person name="Li Y."/>
        </authorList>
    </citation>
    <scope>NUCLEOTIDE SEQUENCE [LARGE SCALE GENOMIC DNA]</scope>
    <source>
        <strain evidence="18 19">Jerry-YX</strain>
    </source>
</reference>
<comment type="function">
    <text evidence="1 15 16">Specifically methylates guanosine-37 in various tRNAs.</text>
</comment>
<dbReference type="PANTHER" id="PTHR46417">
    <property type="entry name" value="TRNA (GUANINE-N(1)-)-METHYLTRANSFERASE"/>
    <property type="match status" value="1"/>
</dbReference>
<keyword evidence="9 15" id="KW-0808">Transferase</keyword>
<evidence type="ECO:0000256" key="9">
    <source>
        <dbReference type="ARBA" id="ARBA00022679"/>
    </source>
</evidence>
<evidence type="ECO:0000256" key="1">
    <source>
        <dbReference type="ARBA" id="ARBA00002634"/>
    </source>
</evidence>
<keyword evidence="8 15" id="KW-0489">Methyltransferase</keyword>
<evidence type="ECO:0000256" key="13">
    <source>
        <dbReference type="ARBA" id="ARBA00033392"/>
    </source>
</evidence>
<comment type="similarity">
    <text evidence="3 15 16">Belongs to the RNA methyltransferase TrmD family.</text>
</comment>
<keyword evidence="11 15" id="KW-0819">tRNA processing</keyword>
<feature type="binding site" evidence="15">
    <location>
        <position position="112"/>
    </location>
    <ligand>
        <name>S-adenosyl-L-methionine</name>
        <dbReference type="ChEBI" id="CHEBI:59789"/>
    </ligand>
</feature>
<dbReference type="InterPro" id="IPR029026">
    <property type="entry name" value="tRNA_m1G_MTases_N"/>
</dbReference>
<dbReference type="NCBIfam" id="NF000648">
    <property type="entry name" value="PRK00026.1"/>
    <property type="match status" value="1"/>
</dbReference>
<evidence type="ECO:0000256" key="2">
    <source>
        <dbReference type="ARBA" id="ARBA00004496"/>
    </source>
</evidence>
<sequence>MKLDILTLFPAMFEGPLTESIIRRAVEKGLLDIRLHQIRDFATDRHKVVDDAPYGGGDGMVMKVEPIAACLEAVKVDRPEARVILTSPRGRLFDDAAARELAQEQEIVVICGRYEGVDERVRELFVDDEFSIGDFVLTGGELAAMVMIDAAARFIPGVLGSPGSAESDTFSDGLLEYPQYTRPAEFQGVAVPPVLLSGNHADVARWRRHKALEETLQTRPDLLEKAVLDRDDQRYIAELKEDACR</sequence>
<accession>A0ABX7Q3V9</accession>
<dbReference type="GO" id="GO:0032259">
    <property type="term" value="P:methylation"/>
    <property type="evidence" value="ECO:0007669"/>
    <property type="project" value="UniProtKB-KW"/>
</dbReference>
<gene>
    <name evidence="15 18" type="primary">trmD</name>
    <name evidence="18" type="ORF">JZM60_02215</name>
</gene>
<evidence type="ECO:0000256" key="8">
    <source>
        <dbReference type="ARBA" id="ARBA00022603"/>
    </source>
</evidence>
<evidence type="ECO:0000256" key="10">
    <source>
        <dbReference type="ARBA" id="ARBA00022691"/>
    </source>
</evidence>
<feature type="domain" description="tRNA methyltransferase TRMD/TRM10-type" evidence="17">
    <location>
        <begin position="1"/>
        <end position="225"/>
    </location>
</feature>
<keyword evidence="7 15" id="KW-0963">Cytoplasm</keyword>
<evidence type="ECO:0000259" key="17">
    <source>
        <dbReference type="Pfam" id="PF01746"/>
    </source>
</evidence>
<dbReference type="Proteomes" id="UP000663651">
    <property type="component" value="Chromosome"/>
</dbReference>
<evidence type="ECO:0000256" key="3">
    <source>
        <dbReference type="ARBA" id="ARBA00007630"/>
    </source>
</evidence>
<organism evidence="18 19">
    <name type="scientific">Geobacter benzoatilyticus</name>
    <dbReference type="NCBI Taxonomy" id="2815309"/>
    <lineage>
        <taxon>Bacteria</taxon>
        <taxon>Pseudomonadati</taxon>
        <taxon>Thermodesulfobacteriota</taxon>
        <taxon>Desulfuromonadia</taxon>
        <taxon>Geobacterales</taxon>
        <taxon>Geobacteraceae</taxon>
        <taxon>Geobacter</taxon>
    </lineage>
</organism>
<name>A0ABX7Q3V9_9BACT</name>
<dbReference type="InterPro" id="IPR002649">
    <property type="entry name" value="tRNA_m1G_MeTrfase_TrmD"/>
</dbReference>
<evidence type="ECO:0000256" key="14">
    <source>
        <dbReference type="ARBA" id="ARBA00047783"/>
    </source>
</evidence>
<dbReference type="GO" id="GO:0052906">
    <property type="term" value="F:tRNA (guanine(37)-N1)-methyltransferase activity"/>
    <property type="evidence" value="ECO:0007669"/>
    <property type="project" value="UniProtKB-EC"/>
</dbReference>
<dbReference type="EC" id="2.1.1.228" evidence="5 15"/>
<evidence type="ECO:0000313" key="18">
    <source>
        <dbReference type="EMBL" id="QSV46122.1"/>
    </source>
</evidence>
<keyword evidence="10 15" id="KW-0949">S-adenosyl-L-methionine</keyword>
<proteinExistence type="inferred from homology"/>
<dbReference type="HAMAP" id="MF_00605">
    <property type="entry name" value="TrmD"/>
    <property type="match status" value="1"/>
</dbReference>
<evidence type="ECO:0000256" key="12">
    <source>
        <dbReference type="ARBA" id="ARBA00029736"/>
    </source>
</evidence>
<dbReference type="Pfam" id="PF01746">
    <property type="entry name" value="tRNA_m1G_MT"/>
    <property type="match status" value="1"/>
</dbReference>
<dbReference type="RefSeq" id="WP_207163910.1">
    <property type="nucleotide sequence ID" value="NZ_CP071382.1"/>
</dbReference>
<dbReference type="Gene3D" id="1.10.1270.20">
    <property type="entry name" value="tRNA(m1g37)methyltransferase, domain 2"/>
    <property type="match status" value="1"/>
</dbReference>
<evidence type="ECO:0000256" key="7">
    <source>
        <dbReference type="ARBA" id="ARBA00022490"/>
    </source>
</evidence>
<evidence type="ECO:0000256" key="15">
    <source>
        <dbReference type="HAMAP-Rule" id="MF_00605"/>
    </source>
</evidence>
<dbReference type="Gene3D" id="3.40.1280.10">
    <property type="match status" value="1"/>
</dbReference>
<dbReference type="PIRSF" id="PIRSF000386">
    <property type="entry name" value="tRNA_mtase"/>
    <property type="match status" value="1"/>
</dbReference>
<evidence type="ECO:0000256" key="4">
    <source>
        <dbReference type="ARBA" id="ARBA00011738"/>
    </source>
</evidence>
<feature type="binding site" evidence="15">
    <location>
        <begin position="132"/>
        <end position="137"/>
    </location>
    <ligand>
        <name>S-adenosyl-L-methionine</name>
        <dbReference type="ChEBI" id="CHEBI:59789"/>
    </ligand>
</feature>
<comment type="subcellular location">
    <subcellularLocation>
        <location evidence="2 15 16">Cytoplasm</location>
    </subcellularLocation>
</comment>